<feature type="chain" id="PRO_5045203782" evidence="2">
    <location>
        <begin position="26"/>
        <end position="46"/>
    </location>
</feature>
<evidence type="ECO:0000313" key="4">
    <source>
        <dbReference type="Proteomes" id="UP000609874"/>
    </source>
</evidence>
<evidence type="ECO:0000313" key="3">
    <source>
        <dbReference type="EMBL" id="MBD7996044.1"/>
    </source>
</evidence>
<proteinExistence type="predicted"/>
<gene>
    <name evidence="3" type="ORF">H9639_12115</name>
</gene>
<keyword evidence="2" id="KW-0732">Signal</keyword>
<evidence type="ECO:0000256" key="2">
    <source>
        <dbReference type="SAM" id="SignalP"/>
    </source>
</evidence>
<dbReference type="EMBL" id="JACSQD010000005">
    <property type="protein sequence ID" value="MBD7996044.1"/>
    <property type="molecule type" value="Genomic_DNA"/>
</dbReference>
<dbReference type="Proteomes" id="UP000609874">
    <property type="component" value="Unassembled WGS sequence"/>
</dbReference>
<evidence type="ECO:0000256" key="1">
    <source>
        <dbReference type="SAM" id="MobiDB-lite"/>
    </source>
</evidence>
<name>A0ABR8UU39_9MICC</name>
<sequence length="46" mass="4469">MKKFGVSVLLAAAIAAVGVAAPANAAPSFGNSGGNIAQPLVGNWPY</sequence>
<dbReference type="RefSeq" id="WP_191808325.1">
    <property type="nucleotide sequence ID" value="NZ_JACSQD010000005.1"/>
</dbReference>
<keyword evidence="4" id="KW-1185">Reference proteome</keyword>
<feature type="signal peptide" evidence="2">
    <location>
        <begin position="1"/>
        <end position="25"/>
    </location>
</feature>
<reference evidence="3 4" key="1">
    <citation type="submission" date="2020-08" db="EMBL/GenBank/DDBJ databases">
        <title>A Genomic Blueprint of the Chicken Gut Microbiome.</title>
        <authorList>
            <person name="Gilroy R."/>
            <person name="Ravi A."/>
            <person name="Getino M."/>
            <person name="Pursley I."/>
            <person name="Horton D.L."/>
            <person name="Alikhan N.-F."/>
            <person name="Baker D."/>
            <person name="Gharbi K."/>
            <person name="Hall N."/>
            <person name="Watson M."/>
            <person name="Adriaenssens E.M."/>
            <person name="Foster-Nyarko E."/>
            <person name="Jarju S."/>
            <person name="Secka A."/>
            <person name="Antonio M."/>
            <person name="Oren A."/>
            <person name="Chaudhuri R."/>
            <person name="La Ragione R.M."/>
            <person name="Hildebrand F."/>
            <person name="Pallen M.J."/>
        </authorList>
    </citation>
    <scope>NUCLEOTIDE SEQUENCE [LARGE SCALE GENOMIC DNA]</scope>
    <source>
        <strain evidence="3 4">Sa2CUA1</strain>
    </source>
</reference>
<accession>A0ABR8UU39</accession>
<feature type="region of interest" description="Disordered" evidence="1">
    <location>
        <begin position="26"/>
        <end position="46"/>
    </location>
</feature>
<comment type="caution">
    <text evidence="3">The sequence shown here is derived from an EMBL/GenBank/DDBJ whole genome shotgun (WGS) entry which is preliminary data.</text>
</comment>
<organism evidence="3 4">
    <name type="scientific">Arthrobacter gallicola</name>
    <dbReference type="NCBI Taxonomy" id="2762225"/>
    <lineage>
        <taxon>Bacteria</taxon>
        <taxon>Bacillati</taxon>
        <taxon>Actinomycetota</taxon>
        <taxon>Actinomycetes</taxon>
        <taxon>Micrococcales</taxon>
        <taxon>Micrococcaceae</taxon>
        <taxon>Arthrobacter</taxon>
    </lineage>
</organism>
<protein>
    <submittedName>
        <fullName evidence="3">Uncharacterized protein</fullName>
    </submittedName>
</protein>